<gene>
    <name evidence="2" type="ORF">LAB08_R29090</name>
</gene>
<feature type="region of interest" description="Disordered" evidence="1">
    <location>
        <begin position="103"/>
        <end position="124"/>
    </location>
</feature>
<evidence type="ECO:0000313" key="3">
    <source>
        <dbReference type="Proteomes" id="UP000218595"/>
    </source>
</evidence>
<keyword evidence="3" id="KW-1185">Reference proteome</keyword>
<dbReference type="RefSeq" id="WP_157755700.1">
    <property type="nucleotide sequence ID" value="NZ_AP017423.2"/>
</dbReference>
<name>A0ABM7RT28_9PSED</name>
<dbReference type="Proteomes" id="UP000218595">
    <property type="component" value="Chromosome"/>
</dbReference>
<proteinExistence type="predicted"/>
<accession>A0ABM7RT28</accession>
<evidence type="ECO:0000313" key="2">
    <source>
        <dbReference type="EMBL" id="BCX68269.1"/>
    </source>
</evidence>
<dbReference type="EMBL" id="AP017423">
    <property type="protein sequence ID" value="BCX68269.1"/>
    <property type="molecule type" value="Genomic_DNA"/>
</dbReference>
<evidence type="ECO:0000256" key="1">
    <source>
        <dbReference type="SAM" id="MobiDB-lite"/>
    </source>
</evidence>
<protein>
    <submittedName>
        <fullName evidence="2">Uncharacterized protein</fullName>
    </submittedName>
</protein>
<organism evidence="2 3">
    <name type="scientific">Pseudomonas izuensis</name>
    <dbReference type="NCBI Taxonomy" id="2684212"/>
    <lineage>
        <taxon>Bacteria</taxon>
        <taxon>Pseudomonadati</taxon>
        <taxon>Pseudomonadota</taxon>
        <taxon>Gammaproteobacteria</taxon>
        <taxon>Pseudomonadales</taxon>
        <taxon>Pseudomonadaceae</taxon>
        <taxon>Pseudomonas</taxon>
    </lineage>
</organism>
<reference evidence="2 3" key="1">
    <citation type="submission" date="2016-04" db="EMBL/GenBank/DDBJ databases">
        <title>Complete genome sequence of Pseudomonas sp. LAB-08 isolated from TCE contaminated aquifer soil.</title>
        <authorList>
            <person name="Dohra H."/>
            <person name="Suzuki K."/>
            <person name="Fatma A."/>
            <person name="Inuzuka Y."/>
            <person name="Honjo M."/>
            <person name="Tashiro Y."/>
            <person name="Futamata H."/>
        </authorList>
    </citation>
    <scope>NUCLEOTIDE SEQUENCE [LARGE SCALE GENOMIC DNA]</scope>
    <source>
        <strain evidence="2 3">LAB-08</strain>
    </source>
</reference>
<sequence length="124" mass="13951">MYSQHTTTHLMACRRLAMEQNEKLFEAANTLNRSAIDLLDRPDLDSEMFLHYLQLRGKAEALFREALDHLSLINEQFPIPPETLPGLEQIAFTSSTVQGRSDWAASGEATMAPASLPGMRPEDY</sequence>